<dbReference type="Pfam" id="PF03572">
    <property type="entry name" value="Peptidase_S41"/>
    <property type="match status" value="1"/>
</dbReference>
<comment type="caution">
    <text evidence="2">The sequence shown here is derived from an EMBL/GenBank/DDBJ whole genome shotgun (WGS) entry which is preliminary data.</text>
</comment>
<reference evidence="2 3" key="1">
    <citation type="submission" date="2024-01" db="EMBL/GenBank/DDBJ databases">
        <title>Hyphobacterium bacterium isolated from marine sediment.</title>
        <authorList>
            <person name="Zhao S."/>
        </authorList>
    </citation>
    <scope>NUCLEOTIDE SEQUENCE [LARGE SCALE GENOMIC DNA]</scope>
    <source>
        <strain evidence="3">HN65</strain>
    </source>
</reference>
<dbReference type="InterPro" id="IPR005151">
    <property type="entry name" value="Tail-specific_protease"/>
</dbReference>
<evidence type="ECO:0000259" key="1">
    <source>
        <dbReference type="Pfam" id="PF03572"/>
    </source>
</evidence>
<dbReference type="SUPFAM" id="SSF52096">
    <property type="entry name" value="ClpP/crotonase"/>
    <property type="match status" value="1"/>
</dbReference>
<organism evidence="2 3">
    <name type="scientific">Hyphobacterium lacteum</name>
    <dbReference type="NCBI Taxonomy" id="3116575"/>
    <lineage>
        <taxon>Bacteria</taxon>
        <taxon>Pseudomonadati</taxon>
        <taxon>Pseudomonadota</taxon>
        <taxon>Alphaproteobacteria</taxon>
        <taxon>Maricaulales</taxon>
        <taxon>Maricaulaceae</taxon>
        <taxon>Hyphobacterium</taxon>
    </lineage>
</organism>
<protein>
    <submittedName>
        <fullName evidence="2">S41 family peptidase</fullName>
    </submittedName>
</protein>
<sequence length="376" mass="41134">MKIMVLMGRVGLGLVSLLLVAAVVIFSWLQFGDWQTRAVQDVQFVHDTILAHHPGPVDPENPEFLAQMDEALARAMPLAEAARTAFDHRAALDAYTDTFADGHLYVQTVTDAFGAFSRYVTSRTQEAGREGIEITDNSAWITILSFNARNSQIASVTENIEAQAETLRELDTIVFDLRGNRGGDSSFATRITRALWTAEVFLDWVPASAEGVDWRATEDNAAHVYAIAQRHAENGRQRTAEAWTGIADRIHAAALAGDDYVYQNFNTRQVTRTLQSPVSADVFVITDGACASSCLNFMDQLMSLPGVVHIGEETGSDTQYIDNRRVALPSRAGRLSISLKVYRGRLRPPGGTYVPQIEADAASLDASSLAALMQGR</sequence>
<name>A0ABU7LR32_9PROT</name>
<dbReference type="RefSeq" id="WP_330199036.1">
    <property type="nucleotide sequence ID" value="NZ_JAZDRP010000004.1"/>
</dbReference>
<dbReference type="Proteomes" id="UP001354971">
    <property type="component" value="Unassembled WGS sequence"/>
</dbReference>
<dbReference type="Gene3D" id="3.90.226.10">
    <property type="entry name" value="2-enoyl-CoA Hydratase, Chain A, domain 1"/>
    <property type="match status" value="1"/>
</dbReference>
<feature type="domain" description="Tail specific protease" evidence="1">
    <location>
        <begin position="139"/>
        <end position="320"/>
    </location>
</feature>
<evidence type="ECO:0000313" key="2">
    <source>
        <dbReference type="EMBL" id="MEE2526373.1"/>
    </source>
</evidence>
<dbReference type="InterPro" id="IPR029045">
    <property type="entry name" value="ClpP/crotonase-like_dom_sf"/>
</dbReference>
<gene>
    <name evidence="2" type="ORF">V0U79_08340</name>
</gene>
<accession>A0ABU7LR32</accession>
<keyword evidence="3" id="KW-1185">Reference proteome</keyword>
<evidence type="ECO:0000313" key="3">
    <source>
        <dbReference type="Proteomes" id="UP001354971"/>
    </source>
</evidence>
<dbReference type="EMBL" id="JAZDRP010000004">
    <property type="protein sequence ID" value="MEE2526373.1"/>
    <property type="molecule type" value="Genomic_DNA"/>
</dbReference>
<proteinExistence type="predicted"/>